<dbReference type="RefSeq" id="WP_065393199.1">
    <property type="nucleotide sequence ID" value="NZ_MAYH01000001.1"/>
</dbReference>
<evidence type="ECO:0000313" key="2">
    <source>
        <dbReference type="Proteomes" id="UP000092651"/>
    </source>
</evidence>
<comment type="caution">
    <text evidence="1">The sequence shown here is derived from an EMBL/GenBank/DDBJ whole genome shotgun (WGS) entry which is preliminary data.</text>
</comment>
<dbReference type="EMBL" id="MAYH01000001">
    <property type="protein sequence ID" value="OCA77449.1"/>
    <property type="molecule type" value="Genomic_DNA"/>
</dbReference>
<gene>
    <name evidence="1" type="ORF">BBI01_03060</name>
</gene>
<reference evidence="1 2" key="1">
    <citation type="submission" date="2016-07" db="EMBL/GenBank/DDBJ databases">
        <authorList>
            <person name="Jeong J.-J."/>
            <person name="Kim D.W."/>
            <person name="Sang M.K."/>
            <person name="Choi I.-G."/>
            <person name="Kim K.D."/>
        </authorList>
    </citation>
    <scope>NUCLEOTIDE SEQUENCE [LARGE SCALE GENOMIC DNA]</scope>
    <source>
        <strain evidence="1 2">UTM-3</strain>
    </source>
</reference>
<dbReference type="AlphaFoldDB" id="A0A1B9A0U0"/>
<name>A0A1B9A0U0_9FLAO</name>
<keyword evidence="2" id="KW-1185">Reference proteome</keyword>
<proteinExistence type="predicted"/>
<dbReference type="InterPro" id="IPR058087">
    <property type="entry name" value="XAC2610_dom"/>
</dbReference>
<sequence>MKNKVKRLSYIIFLIYMGSCQSKEQKPLNKSNISYQSNNDEPNLFISEKRLEGIEKRSDEPKSKSCTLDNLSAQYSFIWKATAYSNEKDQEYPTSALIIIKSKQNGKEQEIYFEPNSWTSYKDLPCNELVVKDFNFDGLEDIAIVWDEGGNAGKIYEYYFQDKNGAFSPVESFPLQHGMLAEEFDAAHKTITTRSIVGCCHANINTYKLKPNGSWESLSEQKEIKQNK</sequence>
<dbReference type="Proteomes" id="UP000092651">
    <property type="component" value="Unassembled WGS sequence"/>
</dbReference>
<dbReference type="OrthoDB" id="956454at2"/>
<protein>
    <submittedName>
        <fullName evidence="1">Uncharacterized protein</fullName>
    </submittedName>
</protein>
<evidence type="ECO:0000313" key="1">
    <source>
        <dbReference type="EMBL" id="OCA77449.1"/>
    </source>
</evidence>
<accession>A0A1B9A0U0</accession>
<dbReference type="NCBIfam" id="NF047539">
    <property type="entry name" value="XAC2610_fam"/>
    <property type="match status" value="1"/>
</dbReference>
<organism evidence="1 2">
    <name type="scientific">Chryseobacterium artocarpi</name>
    <dbReference type="NCBI Taxonomy" id="1414727"/>
    <lineage>
        <taxon>Bacteria</taxon>
        <taxon>Pseudomonadati</taxon>
        <taxon>Bacteroidota</taxon>
        <taxon>Flavobacteriia</taxon>
        <taxon>Flavobacteriales</taxon>
        <taxon>Weeksellaceae</taxon>
        <taxon>Chryseobacterium group</taxon>
        <taxon>Chryseobacterium</taxon>
    </lineage>
</organism>